<comment type="caution">
    <text evidence="1">The sequence shown here is derived from an EMBL/GenBank/DDBJ whole genome shotgun (WGS) entry which is preliminary data.</text>
</comment>
<evidence type="ECO:0008006" key="3">
    <source>
        <dbReference type="Google" id="ProtNLM"/>
    </source>
</evidence>
<dbReference type="Proteomes" id="UP001500665">
    <property type="component" value="Unassembled WGS sequence"/>
</dbReference>
<dbReference type="SUPFAM" id="SSF55144">
    <property type="entry name" value="LigT-like"/>
    <property type="match status" value="1"/>
</dbReference>
<accession>A0ABP4BY37</accession>
<proteinExistence type="predicted"/>
<gene>
    <name evidence="1" type="ORF">GCM10009550_43310</name>
</gene>
<dbReference type="EMBL" id="BAAAHH010000018">
    <property type="protein sequence ID" value="GAA0956823.1"/>
    <property type="molecule type" value="Genomic_DNA"/>
</dbReference>
<reference evidence="2" key="1">
    <citation type="journal article" date="2019" name="Int. J. Syst. Evol. Microbiol.">
        <title>The Global Catalogue of Microorganisms (GCM) 10K type strain sequencing project: providing services to taxonomists for standard genome sequencing and annotation.</title>
        <authorList>
            <consortium name="The Broad Institute Genomics Platform"/>
            <consortium name="The Broad Institute Genome Sequencing Center for Infectious Disease"/>
            <person name="Wu L."/>
            <person name="Ma J."/>
        </authorList>
    </citation>
    <scope>NUCLEOTIDE SEQUENCE [LARGE SCALE GENOMIC DNA]</scope>
    <source>
        <strain evidence="2">JCM 10696</strain>
    </source>
</reference>
<evidence type="ECO:0000313" key="2">
    <source>
        <dbReference type="Proteomes" id="UP001500665"/>
    </source>
</evidence>
<keyword evidence="2" id="KW-1185">Reference proteome</keyword>
<organism evidence="1 2">
    <name type="scientific">Actinocorallia libanotica</name>
    <dbReference type="NCBI Taxonomy" id="46162"/>
    <lineage>
        <taxon>Bacteria</taxon>
        <taxon>Bacillati</taxon>
        <taxon>Actinomycetota</taxon>
        <taxon>Actinomycetes</taxon>
        <taxon>Streptosporangiales</taxon>
        <taxon>Thermomonosporaceae</taxon>
        <taxon>Actinocorallia</taxon>
    </lineage>
</organism>
<name>A0ABP4BY37_9ACTN</name>
<dbReference type="InterPro" id="IPR009097">
    <property type="entry name" value="Cyclic_Pdiesterase"/>
</dbReference>
<sequence>MGSERGRTGDEELRHSAELLFQVLTEREEKKRRRTRRHRRDRGEAAADTVFVLVHDLGSGVESTGMADEPTPYQAGTTALVVAVPEAEPVVERWRSRYDRSASTGAHAHVTVLFPFLDAERIDTAVVSELARVFAGHRGFTAEFRRTARRPSLLCLLPEPADPFSRMTQDVVTRWPDRPPYGGKYPDTPPHLTVAIRQPEHIFEQVDKDLSSRLPFSAAITSVDLVVFEDGAWHRHRSFELADDTDHAPGAGRAAAPG</sequence>
<dbReference type="Gene3D" id="3.90.1140.10">
    <property type="entry name" value="Cyclic phosphodiesterase"/>
    <property type="match status" value="1"/>
</dbReference>
<evidence type="ECO:0000313" key="1">
    <source>
        <dbReference type="EMBL" id="GAA0956823.1"/>
    </source>
</evidence>
<dbReference type="Pfam" id="PF13563">
    <property type="entry name" value="2_5_RNA_ligase2"/>
    <property type="match status" value="1"/>
</dbReference>
<protein>
    <recommendedName>
        <fullName evidence="3">2'-5' RNA ligase superfamily protein</fullName>
    </recommendedName>
</protein>